<comment type="subunit">
    <text evidence="6">Homodimer.</text>
</comment>
<keyword evidence="9" id="KW-1185">Reference proteome</keyword>
<dbReference type="Gene3D" id="3.40.50.360">
    <property type="match status" value="1"/>
</dbReference>
<gene>
    <name evidence="6 8" type="primary">azoR</name>
    <name evidence="8" type="ORF">DSM101010T_02450</name>
</gene>
<comment type="caution">
    <text evidence="8">The sequence shown here is derived from an EMBL/GenBank/DDBJ whole genome shotgun (WGS) entry which is preliminary data.</text>
</comment>
<feature type="binding site" evidence="6">
    <location>
        <begin position="16"/>
        <end position="18"/>
    </location>
    <ligand>
        <name>FMN</name>
        <dbReference type="ChEBI" id="CHEBI:58210"/>
    </ligand>
</feature>
<dbReference type="InterPro" id="IPR023048">
    <property type="entry name" value="NADH:quinone_OxRdtase_FMN_depd"/>
</dbReference>
<protein>
    <recommendedName>
        <fullName evidence="6">FMN dependent NADH:quinone oxidoreductase</fullName>
        <ecNumber evidence="6">1.6.5.-</ecNumber>
    </recommendedName>
    <alternativeName>
        <fullName evidence="6">Azo-dye reductase</fullName>
    </alternativeName>
    <alternativeName>
        <fullName evidence="6">FMN-dependent NADH-azo compound oxidoreductase</fullName>
    </alternativeName>
    <alternativeName>
        <fullName evidence="6">FMN-dependent NADH-azoreductase</fullName>
        <ecNumber evidence="6">1.7.1.17</ecNumber>
    </alternativeName>
</protein>
<dbReference type="SUPFAM" id="SSF52218">
    <property type="entry name" value="Flavoproteins"/>
    <property type="match status" value="1"/>
</dbReference>
<dbReference type="HAMAP" id="MF_01216">
    <property type="entry name" value="Azoreductase_type1"/>
    <property type="match status" value="1"/>
</dbReference>
<dbReference type="EMBL" id="BLVO01000004">
    <property type="protein sequence ID" value="GFM31880.1"/>
    <property type="molecule type" value="Genomic_DNA"/>
</dbReference>
<keyword evidence="3 6" id="KW-0560">Oxidoreductase</keyword>
<organism evidence="8 9">
    <name type="scientific">Desulfovibrio subterraneus</name>
    <dbReference type="NCBI Taxonomy" id="2718620"/>
    <lineage>
        <taxon>Bacteria</taxon>
        <taxon>Pseudomonadati</taxon>
        <taxon>Thermodesulfobacteriota</taxon>
        <taxon>Desulfovibrionia</taxon>
        <taxon>Desulfovibrionales</taxon>
        <taxon>Desulfovibrionaceae</taxon>
        <taxon>Desulfovibrio</taxon>
    </lineage>
</organism>
<keyword evidence="4 6" id="KW-0520">NAD</keyword>
<evidence type="ECO:0000256" key="4">
    <source>
        <dbReference type="ARBA" id="ARBA00023027"/>
    </source>
</evidence>
<comment type="catalytic activity">
    <reaction evidence="6">
        <text>2 a quinone + NADH + H(+) = 2 a 1,4-benzosemiquinone + NAD(+)</text>
        <dbReference type="Rhea" id="RHEA:65952"/>
        <dbReference type="ChEBI" id="CHEBI:15378"/>
        <dbReference type="ChEBI" id="CHEBI:57540"/>
        <dbReference type="ChEBI" id="CHEBI:57945"/>
        <dbReference type="ChEBI" id="CHEBI:132124"/>
        <dbReference type="ChEBI" id="CHEBI:134225"/>
    </reaction>
</comment>
<dbReference type="Pfam" id="PF02525">
    <property type="entry name" value="Flavodoxin_2"/>
    <property type="match status" value="1"/>
</dbReference>
<dbReference type="GO" id="GO:0009055">
    <property type="term" value="F:electron transfer activity"/>
    <property type="evidence" value="ECO:0007669"/>
    <property type="project" value="UniProtKB-UniRule"/>
</dbReference>
<dbReference type="InterPro" id="IPR050104">
    <property type="entry name" value="FMN-dep_NADH:Q_OxRdtase_AzoR1"/>
</dbReference>
<sequence>MSNILYIQASPRKERSHSIAAADAFVAAYKVKDPTAQVTVLNLFETKLPDFDADGVSGRYKLGQGLDATPEEKAAWDKVIEVITLFKAADKYVFAVPMWNFGIPYKLKQFVDLVAHPTHTFGYNENGYFGLVTGKPAFVAYSRGGEYPAGTPAENYDFQKRYFNFILGFMGFTDITTVEVEPTLAGGPDVAAERRKAAVAKAAELAGNF</sequence>
<comment type="function">
    <text evidence="6">Also exhibits azoreductase activity. Catalyzes the reductive cleavage of the azo bond in aromatic azo compounds to the corresponding amines.</text>
</comment>
<dbReference type="InterPro" id="IPR003680">
    <property type="entry name" value="Flavodoxin_fold"/>
</dbReference>
<dbReference type="EC" id="1.6.5.-" evidence="6"/>
<dbReference type="GO" id="GO:0016652">
    <property type="term" value="F:oxidoreductase activity, acting on NAD(P)H as acceptor"/>
    <property type="evidence" value="ECO:0007669"/>
    <property type="project" value="UniProtKB-UniRule"/>
</dbReference>
<evidence type="ECO:0000256" key="3">
    <source>
        <dbReference type="ARBA" id="ARBA00023002"/>
    </source>
</evidence>
<keyword evidence="2 6" id="KW-0288">FMN</keyword>
<dbReference type="EC" id="1.7.1.17" evidence="6"/>
<feature type="domain" description="Flavodoxin-like fold" evidence="7">
    <location>
        <begin position="3"/>
        <end position="204"/>
    </location>
</feature>
<evidence type="ECO:0000256" key="1">
    <source>
        <dbReference type="ARBA" id="ARBA00022630"/>
    </source>
</evidence>
<dbReference type="InterPro" id="IPR029039">
    <property type="entry name" value="Flavoprotein-like_sf"/>
</dbReference>
<proteinExistence type="inferred from homology"/>
<comment type="function">
    <text evidence="6">Quinone reductase that provides resistance to thiol-specific stress caused by electrophilic quinones.</text>
</comment>
<dbReference type="AlphaFoldDB" id="A0A7J0BDV2"/>
<dbReference type="PANTHER" id="PTHR43741:SF7">
    <property type="entry name" value="FMN-DEPENDENT NADH:QUINONE OXIDOREDUCTASE"/>
    <property type="match status" value="1"/>
</dbReference>
<evidence type="ECO:0000313" key="9">
    <source>
        <dbReference type="Proteomes" id="UP000503840"/>
    </source>
</evidence>
<feature type="binding site" evidence="6">
    <location>
        <begin position="142"/>
        <end position="145"/>
    </location>
    <ligand>
        <name>FMN</name>
        <dbReference type="ChEBI" id="CHEBI:58210"/>
    </ligand>
</feature>
<feature type="binding site" evidence="6">
    <location>
        <begin position="98"/>
        <end position="101"/>
    </location>
    <ligand>
        <name>FMN</name>
        <dbReference type="ChEBI" id="CHEBI:58210"/>
    </ligand>
</feature>
<comment type="cofactor">
    <cofactor evidence="6">
        <name>FMN</name>
        <dbReference type="ChEBI" id="CHEBI:58210"/>
    </cofactor>
    <text evidence="6">Binds 1 FMN per subunit.</text>
</comment>
<evidence type="ECO:0000259" key="7">
    <source>
        <dbReference type="Pfam" id="PF02525"/>
    </source>
</evidence>
<comment type="catalytic activity">
    <reaction evidence="5">
        <text>N,N-dimethyl-1,4-phenylenediamine + anthranilate + 2 NAD(+) = 2-(4-dimethylaminophenyl)diazenylbenzoate + 2 NADH + 2 H(+)</text>
        <dbReference type="Rhea" id="RHEA:55872"/>
        <dbReference type="ChEBI" id="CHEBI:15378"/>
        <dbReference type="ChEBI" id="CHEBI:15783"/>
        <dbReference type="ChEBI" id="CHEBI:16567"/>
        <dbReference type="ChEBI" id="CHEBI:57540"/>
        <dbReference type="ChEBI" id="CHEBI:57945"/>
        <dbReference type="ChEBI" id="CHEBI:71579"/>
        <dbReference type="EC" id="1.7.1.17"/>
    </reaction>
    <physiologicalReaction direction="right-to-left" evidence="5">
        <dbReference type="Rhea" id="RHEA:55874"/>
    </physiologicalReaction>
</comment>
<accession>A0A7J0BDV2</accession>
<feature type="binding site" evidence="6">
    <location>
        <position position="10"/>
    </location>
    <ligand>
        <name>FMN</name>
        <dbReference type="ChEBI" id="CHEBI:58210"/>
    </ligand>
</feature>
<dbReference type="GO" id="GO:0010181">
    <property type="term" value="F:FMN binding"/>
    <property type="evidence" value="ECO:0007669"/>
    <property type="project" value="UniProtKB-UniRule"/>
</dbReference>
<evidence type="ECO:0000256" key="2">
    <source>
        <dbReference type="ARBA" id="ARBA00022643"/>
    </source>
</evidence>
<comment type="similarity">
    <text evidence="6">Belongs to the azoreductase type 1 family.</text>
</comment>
<reference evidence="8 9" key="1">
    <citation type="submission" date="2020-05" db="EMBL/GenBank/DDBJ databases">
        <title>Draft genome sequence of Desulfovibrio sp. strain HN2T.</title>
        <authorList>
            <person name="Ueno A."/>
            <person name="Tamazawa S."/>
            <person name="Tamamura S."/>
            <person name="Murakami T."/>
            <person name="Kiyama T."/>
            <person name="Inomata H."/>
            <person name="Amano Y."/>
            <person name="Miyakawa K."/>
            <person name="Tamaki H."/>
            <person name="Naganuma T."/>
            <person name="Kaneko K."/>
        </authorList>
    </citation>
    <scope>NUCLEOTIDE SEQUENCE [LARGE SCALE GENOMIC DNA]</scope>
    <source>
        <strain evidence="8 9">HN2</strain>
    </source>
</reference>
<evidence type="ECO:0000256" key="6">
    <source>
        <dbReference type="HAMAP-Rule" id="MF_01216"/>
    </source>
</evidence>
<dbReference type="PANTHER" id="PTHR43741">
    <property type="entry name" value="FMN-DEPENDENT NADH-AZOREDUCTASE 1"/>
    <property type="match status" value="1"/>
</dbReference>
<name>A0A7J0BDV2_9BACT</name>
<dbReference type="GO" id="GO:0016655">
    <property type="term" value="F:oxidoreductase activity, acting on NAD(P)H, quinone or similar compound as acceptor"/>
    <property type="evidence" value="ECO:0007669"/>
    <property type="project" value="InterPro"/>
</dbReference>
<dbReference type="RefSeq" id="WP_174403572.1">
    <property type="nucleotide sequence ID" value="NZ_BLVO01000004.1"/>
</dbReference>
<dbReference type="Proteomes" id="UP000503840">
    <property type="component" value="Unassembled WGS sequence"/>
</dbReference>
<evidence type="ECO:0000256" key="5">
    <source>
        <dbReference type="ARBA" id="ARBA00048542"/>
    </source>
</evidence>
<keyword evidence="1 6" id="KW-0285">Flavoprotein</keyword>
<evidence type="ECO:0000313" key="8">
    <source>
        <dbReference type="EMBL" id="GFM31880.1"/>
    </source>
</evidence>